<feature type="transmembrane region" description="Helical" evidence="11">
    <location>
        <begin position="258"/>
        <end position="283"/>
    </location>
</feature>
<dbReference type="InterPro" id="IPR013563">
    <property type="entry name" value="Oligopep_ABC_C"/>
</dbReference>
<reference evidence="15" key="2">
    <citation type="submission" date="2020-09" db="EMBL/GenBank/DDBJ databases">
        <authorList>
            <person name="Sun Q."/>
            <person name="Zhou Y."/>
        </authorList>
    </citation>
    <scope>NUCLEOTIDE SEQUENCE</scope>
    <source>
        <strain evidence="15">CGMCC 4.7110</strain>
    </source>
</reference>
<dbReference type="EMBL" id="BMML01000013">
    <property type="protein sequence ID" value="GGN22712.1"/>
    <property type="molecule type" value="Genomic_DNA"/>
</dbReference>
<organism evidence="15 16">
    <name type="scientific">Streptomyces fuscichromogenes</name>
    <dbReference type="NCBI Taxonomy" id="1324013"/>
    <lineage>
        <taxon>Bacteria</taxon>
        <taxon>Bacillati</taxon>
        <taxon>Actinomycetota</taxon>
        <taxon>Actinomycetes</taxon>
        <taxon>Kitasatosporales</taxon>
        <taxon>Streptomycetaceae</taxon>
        <taxon>Streptomyces</taxon>
    </lineage>
</organism>
<dbReference type="PROSITE" id="PS00211">
    <property type="entry name" value="ABC_TRANSPORTER_1"/>
    <property type="match status" value="1"/>
</dbReference>
<evidence type="ECO:0000256" key="10">
    <source>
        <dbReference type="ARBA" id="ARBA00023136"/>
    </source>
</evidence>
<dbReference type="GO" id="GO:0005886">
    <property type="term" value="C:plasma membrane"/>
    <property type="evidence" value="ECO:0007669"/>
    <property type="project" value="UniProtKB-SubCell"/>
</dbReference>
<dbReference type="InterPro" id="IPR000515">
    <property type="entry name" value="MetI-like"/>
</dbReference>
<sequence>MTARTSSSAPDPSTPSPARRLLAGLAKTIRTPMGATATVFLGVVLLAAIVAPMLWSGTAAKVDATALDQGPSGEHWLGTDNLGRDLLLRVLVAARLSVLLSLSATAIGISLGLLLGAAPWLLGPRLGRLAAAFVNIAVAFPMLLMTLFFAVIFGVGVQGSVCAIGISMAPWFARLTQTLIAGVQKRDFVAAARIARVSRFGVLRRHILPNIAEPLIVNVALAAAAALLAFAGLSFLGLGVQAPEYDWGLLLNEGLSGIYVNPAGALGPGIAIVVAGLGFNLFGEALAKVLGSRHKVRTFRPRGASRTVSGSGGHPRQHATDGSAGDAIAPAGEVPVLEVDRLRVSLDTPNGTVSPVREISFSMKRGEALGVVGESGSGKSLTALAVAQLLESPLHVEAATLRLLGKDLMAADPRSRATRRFLATSLGLVFQNPTTSFNPTMRIGPQLAEVARLHQDMSRRQAGARAVDRLRAVRIPGAERRAKQYPHEFSGGMRQRAMVGMAMMGNPSLIIADEPTTALDVTIQRQVLNLLEQIRVENQVAVLLISHDISVIGQFCSRVLVMYAGRVVEELPSADLRTSARHPYTRALLSAVPDMTADRSQPLATVPGRPVDPADRPAGCAFAPRCTFATAQCHTAEPPLQEVGSGGTVACWNPQEGAVTAVQGQVQQAGRGQA</sequence>
<dbReference type="GO" id="GO:0005524">
    <property type="term" value="F:ATP binding"/>
    <property type="evidence" value="ECO:0007669"/>
    <property type="project" value="UniProtKB-KW"/>
</dbReference>
<comment type="subcellular location">
    <subcellularLocation>
        <location evidence="11">Cell membrane</location>
        <topology evidence="11">Multi-pass membrane protein</topology>
    </subcellularLocation>
    <subcellularLocation>
        <location evidence="2">Cell membrane</location>
        <topology evidence="2">Peripheral membrane protein</topology>
    </subcellularLocation>
    <subcellularLocation>
        <location evidence="1">Membrane</location>
        <topology evidence="1">Multi-pass membrane protein</topology>
    </subcellularLocation>
</comment>
<dbReference type="Pfam" id="PF00005">
    <property type="entry name" value="ABC_tran"/>
    <property type="match status" value="1"/>
</dbReference>
<dbReference type="PROSITE" id="PS50928">
    <property type="entry name" value="ABC_TM1"/>
    <property type="match status" value="1"/>
</dbReference>
<dbReference type="Gene3D" id="1.10.3720.10">
    <property type="entry name" value="MetI-like"/>
    <property type="match status" value="1"/>
</dbReference>
<dbReference type="GO" id="GO:0055085">
    <property type="term" value="P:transmembrane transport"/>
    <property type="evidence" value="ECO:0007669"/>
    <property type="project" value="InterPro"/>
</dbReference>
<evidence type="ECO:0000256" key="9">
    <source>
        <dbReference type="ARBA" id="ARBA00022989"/>
    </source>
</evidence>
<dbReference type="PANTHER" id="PTHR43297">
    <property type="entry name" value="OLIGOPEPTIDE TRANSPORT ATP-BINDING PROTEIN APPD"/>
    <property type="match status" value="1"/>
</dbReference>
<keyword evidence="8 15" id="KW-0067">ATP-binding</keyword>
<keyword evidence="4 11" id="KW-0813">Transport</keyword>
<keyword evidence="9 11" id="KW-1133">Transmembrane helix</keyword>
<reference evidence="15" key="1">
    <citation type="journal article" date="2014" name="Int. J. Syst. Evol. Microbiol.">
        <title>Complete genome sequence of Corynebacterium casei LMG S-19264T (=DSM 44701T), isolated from a smear-ripened cheese.</title>
        <authorList>
            <consortium name="US DOE Joint Genome Institute (JGI-PGF)"/>
            <person name="Walter F."/>
            <person name="Albersmeier A."/>
            <person name="Kalinowski J."/>
            <person name="Ruckert C."/>
        </authorList>
    </citation>
    <scope>NUCLEOTIDE SEQUENCE</scope>
    <source>
        <strain evidence="15">CGMCC 4.7110</strain>
    </source>
</reference>
<keyword evidence="16" id="KW-1185">Reference proteome</keyword>
<protein>
    <submittedName>
        <fullName evidence="15">Peptide ABC transporter ATP-binding protein</fullName>
    </submittedName>
</protein>
<feature type="domain" description="ABC transmembrane type-1" evidence="14">
    <location>
        <begin position="94"/>
        <end position="283"/>
    </location>
</feature>
<evidence type="ECO:0000256" key="5">
    <source>
        <dbReference type="ARBA" id="ARBA00022475"/>
    </source>
</evidence>
<dbReference type="InterPro" id="IPR017871">
    <property type="entry name" value="ABC_transporter-like_CS"/>
</dbReference>
<feature type="domain" description="ABC transporter" evidence="13">
    <location>
        <begin position="337"/>
        <end position="589"/>
    </location>
</feature>
<accession>A0A918CTH5</accession>
<dbReference type="RefSeq" id="WP_189265466.1">
    <property type="nucleotide sequence ID" value="NZ_BMML01000013.1"/>
</dbReference>
<dbReference type="PROSITE" id="PS50893">
    <property type="entry name" value="ABC_TRANSPORTER_2"/>
    <property type="match status" value="1"/>
</dbReference>
<dbReference type="InterPro" id="IPR035906">
    <property type="entry name" value="MetI-like_sf"/>
</dbReference>
<evidence type="ECO:0000313" key="15">
    <source>
        <dbReference type="EMBL" id="GGN22712.1"/>
    </source>
</evidence>
<feature type="transmembrane region" description="Helical" evidence="11">
    <location>
        <begin position="215"/>
        <end position="238"/>
    </location>
</feature>
<evidence type="ECO:0000256" key="12">
    <source>
        <dbReference type="SAM" id="MobiDB-lite"/>
    </source>
</evidence>
<evidence type="ECO:0000313" key="16">
    <source>
        <dbReference type="Proteomes" id="UP000653411"/>
    </source>
</evidence>
<dbReference type="InterPro" id="IPR003593">
    <property type="entry name" value="AAA+_ATPase"/>
</dbReference>
<evidence type="ECO:0000256" key="4">
    <source>
        <dbReference type="ARBA" id="ARBA00022448"/>
    </source>
</evidence>
<dbReference type="SUPFAM" id="SSF52540">
    <property type="entry name" value="P-loop containing nucleoside triphosphate hydrolases"/>
    <property type="match status" value="1"/>
</dbReference>
<dbReference type="Pfam" id="PF00528">
    <property type="entry name" value="BPD_transp_1"/>
    <property type="match status" value="1"/>
</dbReference>
<dbReference type="SMART" id="SM00382">
    <property type="entry name" value="AAA"/>
    <property type="match status" value="1"/>
</dbReference>
<name>A0A918CTH5_9ACTN</name>
<dbReference type="CDD" id="cd06261">
    <property type="entry name" value="TM_PBP2"/>
    <property type="match status" value="1"/>
</dbReference>
<keyword evidence="5" id="KW-1003">Cell membrane</keyword>
<dbReference type="GO" id="GO:0016887">
    <property type="term" value="F:ATP hydrolysis activity"/>
    <property type="evidence" value="ECO:0007669"/>
    <property type="project" value="InterPro"/>
</dbReference>
<dbReference type="InterPro" id="IPR050388">
    <property type="entry name" value="ABC_Ni/Peptide_Import"/>
</dbReference>
<feature type="transmembrane region" description="Helical" evidence="11">
    <location>
        <begin position="129"/>
        <end position="151"/>
    </location>
</feature>
<evidence type="ECO:0000256" key="8">
    <source>
        <dbReference type="ARBA" id="ARBA00022840"/>
    </source>
</evidence>
<gene>
    <name evidence="15" type="ORF">GCM10011578_054580</name>
</gene>
<evidence type="ECO:0000259" key="13">
    <source>
        <dbReference type="PROSITE" id="PS50893"/>
    </source>
</evidence>
<feature type="transmembrane region" description="Helical" evidence="11">
    <location>
        <begin position="35"/>
        <end position="55"/>
    </location>
</feature>
<evidence type="ECO:0000256" key="3">
    <source>
        <dbReference type="ARBA" id="ARBA00005417"/>
    </source>
</evidence>
<evidence type="ECO:0000256" key="2">
    <source>
        <dbReference type="ARBA" id="ARBA00004202"/>
    </source>
</evidence>
<dbReference type="InterPro" id="IPR003439">
    <property type="entry name" value="ABC_transporter-like_ATP-bd"/>
</dbReference>
<evidence type="ECO:0000259" key="14">
    <source>
        <dbReference type="PROSITE" id="PS50928"/>
    </source>
</evidence>
<evidence type="ECO:0000256" key="7">
    <source>
        <dbReference type="ARBA" id="ARBA00022741"/>
    </source>
</evidence>
<dbReference type="Pfam" id="PF08352">
    <property type="entry name" value="oligo_HPY"/>
    <property type="match status" value="1"/>
</dbReference>
<dbReference type="Proteomes" id="UP000653411">
    <property type="component" value="Unassembled WGS sequence"/>
</dbReference>
<feature type="transmembrane region" description="Helical" evidence="11">
    <location>
        <begin position="96"/>
        <end position="122"/>
    </location>
</feature>
<evidence type="ECO:0000256" key="11">
    <source>
        <dbReference type="RuleBase" id="RU363032"/>
    </source>
</evidence>
<dbReference type="AlphaFoldDB" id="A0A918CTH5"/>
<dbReference type="InterPro" id="IPR027417">
    <property type="entry name" value="P-loop_NTPase"/>
</dbReference>
<keyword evidence="10 11" id="KW-0472">Membrane</keyword>
<dbReference type="GO" id="GO:0015833">
    <property type="term" value="P:peptide transport"/>
    <property type="evidence" value="ECO:0007669"/>
    <property type="project" value="InterPro"/>
</dbReference>
<dbReference type="CDD" id="cd03257">
    <property type="entry name" value="ABC_NikE_OppD_transporters"/>
    <property type="match status" value="1"/>
</dbReference>
<dbReference type="SUPFAM" id="SSF161098">
    <property type="entry name" value="MetI-like"/>
    <property type="match status" value="1"/>
</dbReference>
<comment type="similarity">
    <text evidence="11">Belongs to the binding-protein-dependent transport system permease family.</text>
</comment>
<evidence type="ECO:0000256" key="1">
    <source>
        <dbReference type="ARBA" id="ARBA00004141"/>
    </source>
</evidence>
<proteinExistence type="inferred from homology"/>
<dbReference type="PANTHER" id="PTHR43297:SF2">
    <property type="entry name" value="DIPEPTIDE TRANSPORT ATP-BINDING PROTEIN DPPD"/>
    <property type="match status" value="1"/>
</dbReference>
<feature type="region of interest" description="Disordered" evidence="12">
    <location>
        <begin position="300"/>
        <end position="326"/>
    </location>
</feature>
<comment type="caution">
    <text evidence="15">The sequence shown here is derived from an EMBL/GenBank/DDBJ whole genome shotgun (WGS) entry which is preliminary data.</text>
</comment>
<dbReference type="Gene3D" id="3.40.50.300">
    <property type="entry name" value="P-loop containing nucleotide triphosphate hydrolases"/>
    <property type="match status" value="1"/>
</dbReference>
<dbReference type="FunFam" id="3.40.50.300:FF:000016">
    <property type="entry name" value="Oligopeptide ABC transporter ATP-binding component"/>
    <property type="match status" value="1"/>
</dbReference>
<evidence type="ECO:0000256" key="6">
    <source>
        <dbReference type="ARBA" id="ARBA00022692"/>
    </source>
</evidence>
<comment type="similarity">
    <text evidence="3">Belongs to the ABC transporter superfamily.</text>
</comment>
<dbReference type="NCBIfam" id="TIGR01727">
    <property type="entry name" value="oligo_HPY"/>
    <property type="match status" value="1"/>
</dbReference>
<keyword evidence="6 11" id="KW-0812">Transmembrane</keyword>
<keyword evidence="7" id="KW-0547">Nucleotide-binding</keyword>